<evidence type="ECO:0000256" key="7">
    <source>
        <dbReference type="PIRSR" id="PIRSR611782-1"/>
    </source>
</evidence>
<evidence type="ECO:0000256" key="4">
    <source>
        <dbReference type="ARBA" id="ARBA00022737"/>
    </source>
</evidence>
<evidence type="ECO:0000256" key="3">
    <source>
        <dbReference type="ARBA" id="ARBA00022729"/>
    </source>
</evidence>
<dbReference type="SUPFAM" id="SSF50156">
    <property type="entry name" value="PDZ domain-like"/>
    <property type="match status" value="2"/>
</dbReference>
<evidence type="ECO:0000256" key="2">
    <source>
        <dbReference type="ARBA" id="ARBA00022670"/>
    </source>
</evidence>
<dbReference type="PANTHER" id="PTHR22939">
    <property type="entry name" value="SERINE PROTEASE FAMILY S1C HTRA-RELATED"/>
    <property type="match status" value="1"/>
</dbReference>
<keyword evidence="5" id="KW-0378">Hydrolase</keyword>
<feature type="active site" description="Charge relay system" evidence="7">
    <location>
        <position position="132"/>
    </location>
</feature>
<keyword evidence="3" id="KW-0732">Signal</keyword>
<dbReference type="GO" id="GO:0006508">
    <property type="term" value="P:proteolysis"/>
    <property type="evidence" value="ECO:0007669"/>
    <property type="project" value="UniProtKB-KW"/>
</dbReference>
<dbReference type="Gene3D" id="2.30.42.10">
    <property type="match status" value="2"/>
</dbReference>
<keyword evidence="4" id="KW-0677">Repeat</keyword>
<dbReference type="PANTHER" id="PTHR22939:SF129">
    <property type="entry name" value="SERINE PROTEASE HTRA2, MITOCHONDRIAL"/>
    <property type="match status" value="1"/>
</dbReference>
<name>A0A7X8SJ23_9BACT</name>
<dbReference type="Pfam" id="PF13365">
    <property type="entry name" value="Trypsin_2"/>
    <property type="match status" value="1"/>
</dbReference>
<accession>A0A7X8SJ23</accession>
<dbReference type="InterPro" id="IPR043504">
    <property type="entry name" value="Peptidase_S1_PA_chymotrypsin"/>
</dbReference>
<evidence type="ECO:0000256" key="1">
    <source>
        <dbReference type="ARBA" id="ARBA00010541"/>
    </source>
</evidence>
<dbReference type="Proteomes" id="UP000585050">
    <property type="component" value="Unassembled WGS sequence"/>
</dbReference>
<dbReference type="SMART" id="SM00228">
    <property type="entry name" value="PDZ"/>
    <property type="match status" value="2"/>
</dbReference>
<dbReference type="SUPFAM" id="SSF50494">
    <property type="entry name" value="Trypsin-like serine proteases"/>
    <property type="match status" value="1"/>
</dbReference>
<reference evidence="10 11" key="1">
    <citation type="submission" date="2020-04" db="EMBL/GenBank/DDBJ databases">
        <title>Flammeovirga sp. SR4, a novel species isolated from seawater.</title>
        <authorList>
            <person name="Wang X."/>
        </authorList>
    </citation>
    <scope>NUCLEOTIDE SEQUENCE [LARGE SCALE GENOMIC DNA]</scope>
    <source>
        <strain evidence="10 11">SR4</strain>
    </source>
</reference>
<feature type="binding site" evidence="8">
    <location>
        <position position="162"/>
    </location>
    <ligand>
        <name>substrate</name>
    </ligand>
</feature>
<evidence type="ECO:0000256" key="8">
    <source>
        <dbReference type="PIRSR" id="PIRSR611782-2"/>
    </source>
</evidence>
<dbReference type="Gene3D" id="2.40.10.10">
    <property type="entry name" value="Trypsin-like serine proteases"/>
    <property type="match status" value="2"/>
</dbReference>
<evidence type="ECO:0000256" key="6">
    <source>
        <dbReference type="ARBA" id="ARBA00022825"/>
    </source>
</evidence>
<dbReference type="GO" id="GO:0004252">
    <property type="term" value="F:serine-type endopeptidase activity"/>
    <property type="evidence" value="ECO:0007669"/>
    <property type="project" value="InterPro"/>
</dbReference>
<dbReference type="AlphaFoldDB" id="A0A7X8SJ23"/>
<keyword evidence="2" id="KW-0645">Protease</keyword>
<dbReference type="Pfam" id="PF13180">
    <property type="entry name" value="PDZ_2"/>
    <property type="match status" value="1"/>
</dbReference>
<dbReference type="InterPro" id="IPR009003">
    <property type="entry name" value="Peptidase_S1_PA"/>
</dbReference>
<protein>
    <submittedName>
        <fullName evidence="10">Do family serine endopeptidase</fullName>
    </submittedName>
</protein>
<dbReference type="NCBIfam" id="TIGR02037">
    <property type="entry name" value="degP_htrA_DO"/>
    <property type="match status" value="1"/>
</dbReference>
<sequence length="495" mass="52646">MMKKQFFSMMAASIIGGVISVGAYTTFIAPQMDIQQKEENKPVAFTKYENSPKRADYVIPDGMNFVSAAEKATPAVVHIKTYVDVSSRVPRNTPRFFHEFFGDPRGGNGEGQLGSGSGVILSADGYIATNNHVVDGASKIEVVLEDKHTYTANLIGTDPTTDLALLKIETDNSLPYLAFGNSDNVKVGEWVLAVGNPYELTSTVTAGIVSAKARNINILRSKTGLSVESFIQTDAAVNPGNSGGALVDLNGALIGINTAIASKTGSFTGYSFAVPSELVKKVMDDLREYGAVQRALIGVQIQDVDQKIAEEAKLEDIAGVAIVDVNPQGAADEAGIEAGDIIIKINDEKIESVSELQEYIARKRPGDEVKVTVNRSGKEKDFNVKLKNTNNTTEIVSAPKNSSEAIAALSADVKPISEKQAAALGLNGGLAVTKLQPNGKLYNAGIREGFIITSVDREEVTNLDDLGNALRGKSGGILIEGMYPDGQREYVGIGL</sequence>
<feature type="active site" description="Charge relay system" evidence="7">
    <location>
        <position position="162"/>
    </location>
</feature>
<comment type="similarity">
    <text evidence="1">Belongs to the peptidase S1C family.</text>
</comment>
<feature type="binding site" evidence="8">
    <location>
        <begin position="240"/>
        <end position="242"/>
    </location>
    <ligand>
        <name>substrate</name>
    </ligand>
</feature>
<dbReference type="PRINTS" id="PR00834">
    <property type="entry name" value="PROTEASES2C"/>
</dbReference>
<feature type="active site" description="Charge relay system" evidence="7">
    <location>
        <position position="242"/>
    </location>
</feature>
<dbReference type="InterPro" id="IPR011782">
    <property type="entry name" value="Pept_S1C_Do"/>
</dbReference>
<feature type="binding site" evidence="8">
    <location>
        <position position="132"/>
    </location>
    <ligand>
        <name>substrate</name>
    </ligand>
</feature>
<keyword evidence="6" id="KW-0720">Serine protease</keyword>
<evidence type="ECO:0000313" key="10">
    <source>
        <dbReference type="EMBL" id="NLR91168.1"/>
    </source>
</evidence>
<gene>
    <name evidence="10" type="ORF">HGP29_08115</name>
</gene>
<comment type="caution">
    <text evidence="10">The sequence shown here is derived from an EMBL/GenBank/DDBJ whole genome shotgun (WGS) entry which is preliminary data.</text>
</comment>
<proteinExistence type="inferred from homology"/>
<dbReference type="PROSITE" id="PS50106">
    <property type="entry name" value="PDZ"/>
    <property type="match status" value="1"/>
</dbReference>
<evidence type="ECO:0000256" key="5">
    <source>
        <dbReference type="ARBA" id="ARBA00022801"/>
    </source>
</evidence>
<dbReference type="InterPro" id="IPR036034">
    <property type="entry name" value="PDZ_sf"/>
</dbReference>
<evidence type="ECO:0000313" key="11">
    <source>
        <dbReference type="Proteomes" id="UP000585050"/>
    </source>
</evidence>
<evidence type="ECO:0000259" key="9">
    <source>
        <dbReference type="PROSITE" id="PS50106"/>
    </source>
</evidence>
<keyword evidence="11" id="KW-1185">Reference proteome</keyword>
<feature type="domain" description="PDZ" evidence="9">
    <location>
        <begin position="297"/>
        <end position="377"/>
    </location>
</feature>
<dbReference type="InterPro" id="IPR001940">
    <property type="entry name" value="Peptidase_S1C"/>
</dbReference>
<dbReference type="EMBL" id="JABAIL010000002">
    <property type="protein sequence ID" value="NLR91168.1"/>
    <property type="molecule type" value="Genomic_DNA"/>
</dbReference>
<organism evidence="10 11">
    <name type="scientific">Flammeovirga agarivorans</name>
    <dbReference type="NCBI Taxonomy" id="2726742"/>
    <lineage>
        <taxon>Bacteria</taxon>
        <taxon>Pseudomonadati</taxon>
        <taxon>Bacteroidota</taxon>
        <taxon>Cytophagia</taxon>
        <taxon>Cytophagales</taxon>
        <taxon>Flammeovirgaceae</taxon>
        <taxon>Flammeovirga</taxon>
    </lineage>
</organism>
<dbReference type="InterPro" id="IPR001478">
    <property type="entry name" value="PDZ"/>
</dbReference>